<accession>A0A8J8T2K7</accession>
<comment type="caution">
    <text evidence="1">The sequence shown here is derived from an EMBL/GenBank/DDBJ whole genome shotgun (WGS) entry which is preliminary data.</text>
</comment>
<evidence type="ECO:0000313" key="1">
    <source>
        <dbReference type="EMBL" id="TNV79143.1"/>
    </source>
</evidence>
<sequence length="375" mass="41078">MLVQVRLPSIPPQKLCTPHYSPQRKETPQTASVLVASLVLVVDGVEARFEVLPVLGQFEPVEELHEAEADGVHAQEIDQKRHEHPHYQQHNDRAALSTVKVPVAYHLAKRVPNLLIVHNTIIGHAADPAPLVPAEPAGHVLAARRLLHARCTLGTPVNVLAFHEVTEGLLQEGVAGGGGVPGEGAGFAEGAGAFGARDLHFPGVGANVYDVLTVRSRAEPLVLAIGRNFHGHNEFKVSLKLLFSAVKLNFLIAQMALAIVIGTPGLQMAQIVFQKALHMILDADQAKLMPTLRQRHPLTRVYILVAYHAGLQILKSILRRVQAEGIFLRRFRPLMFCPFRKCHCRLQRLSITRSPSERGALQVSLGNRGFQAHIV</sequence>
<keyword evidence="2" id="KW-1185">Reference proteome</keyword>
<reference evidence="1" key="1">
    <citation type="submission" date="2019-06" db="EMBL/GenBank/DDBJ databases">
        <authorList>
            <person name="Zheng W."/>
        </authorList>
    </citation>
    <scope>NUCLEOTIDE SEQUENCE</scope>
    <source>
        <strain evidence="1">QDHG01</strain>
    </source>
</reference>
<dbReference type="AlphaFoldDB" id="A0A8J8T2K7"/>
<dbReference type="EMBL" id="RRYP01009318">
    <property type="protein sequence ID" value="TNV79143.1"/>
    <property type="molecule type" value="Genomic_DNA"/>
</dbReference>
<organism evidence="1 2">
    <name type="scientific">Halteria grandinella</name>
    <dbReference type="NCBI Taxonomy" id="5974"/>
    <lineage>
        <taxon>Eukaryota</taxon>
        <taxon>Sar</taxon>
        <taxon>Alveolata</taxon>
        <taxon>Ciliophora</taxon>
        <taxon>Intramacronucleata</taxon>
        <taxon>Spirotrichea</taxon>
        <taxon>Stichotrichia</taxon>
        <taxon>Sporadotrichida</taxon>
        <taxon>Halteriidae</taxon>
        <taxon>Halteria</taxon>
    </lineage>
</organism>
<name>A0A8J8T2K7_HALGN</name>
<proteinExistence type="predicted"/>
<protein>
    <submittedName>
        <fullName evidence="1">Uncharacterized protein</fullName>
    </submittedName>
</protein>
<gene>
    <name evidence="1" type="ORF">FGO68_gene10058</name>
</gene>
<dbReference type="Proteomes" id="UP000785679">
    <property type="component" value="Unassembled WGS sequence"/>
</dbReference>
<evidence type="ECO:0000313" key="2">
    <source>
        <dbReference type="Proteomes" id="UP000785679"/>
    </source>
</evidence>